<dbReference type="EMBL" id="ABIA03000004">
    <property type="protein sequence ID" value="EDQ34342.1"/>
    <property type="molecule type" value="Genomic_DNA"/>
</dbReference>
<dbReference type="PANTHER" id="PTHR30126:SF91">
    <property type="entry name" value="LYSR FAMILY TRANSCRIPTIONAL REGULATOR"/>
    <property type="match status" value="1"/>
</dbReference>
<proteinExistence type="inferred from homology"/>
<comment type="caution">
    <text evidence="6">The sequence shown here is derived from an EMBL/GenBank/DDBJ whole genome shotgun (WGS) entry which is preliminary data.</text>
</comment>
<dbReference type="Gene3D" id="3.40.190.290">
    <property type="match status" value="1"/>
</dbReference>
<dbReference type="GO" id="GO:0000976">
    <property type="term" value="F:transcription cis-regulatory region binding"/>
    <property type="evidence" value="ECO:0007669"/>
    <property type="project" value="TreeGrafter"/>
</dbReference>
<dbReference type="HOGENOM" id="CLU_039613_35_0_5"/>
<evidence type="ECO:0000313" key="6">
    <source>
        <dbReference type="EMBL" id="EDQ34342.1"/>
    </source>
</evidence>
<dbReference type="Pfam" id="PF00126">
    <property type="entry name" value="HTH_1"/>
    <property type="match status" value="1"/>
</dbReference>
<feature type="domain" description="HTH lysR-type" evidence="5">
    <location>
        <begin position="4"/>
        <end position="61"/>
    </location>
</feature>
<organism evidence="6 7">
    <name type="scientific">Hoeflea phototrophica (strain DSM 17068 / NCIMB 14078 / DFL-43)</name>
    <dbReference type="NCBI Taxonomy" id="411684"/>
    <lineage>
        <taxon>Bacteria</taxon>
        <taxon>Pseudomonadati</taxon>
        <taxon>Pseudomonadota</taxon>
        <taxon>Alphaproteobacteria</taxon>
        <taxon>Hyphomicrobiales</taxon>
        <taxon>Rhizobiaceae</taxon>
        <taxon>Hoeflea</taxon>
    </lineage>
</organism>
<dbReference type="InterPro" id="IPR005119">
    <property type="entry name" value="LysR_subst-bd"/>
</dbReference>
<dbReference type="Proteomes" id="UP000004291">
    <property type="component" value="Chromosome"/>
</dbReference>
<comment type="similarity">
    <text evidence="1">Belongs to the LysR transcriptional regulatory family.</text>
</comment>
<dbReference type="PRINTS" id="PR00039">
    <property type="entry name" value="HTHLYSR"/>
</dbReference>
<protein>
    <submittedName>
        <fullName evidence="6">Transcriptional regulator</fullName>
    </submittedName>
</protein>
<dbReference type="Pfam" id="PF03466">
    <property type="entry name" value="LysR_substrate"/>
    <property type="match status" value="1"/>
</dbReference>
<evidence type="ECO:0000256" key="4">
    <source>
        <dbReference type="ARBA" id="ARBA00023163"/>
    </source>
</evidence>
<reference evidence="6 7" key="2">
    <citation type="submission" date="2012-06" db="EMBL/GenBank/DDBJ databases">
        <authorList>
            <person name="Fiebig A."/>
        </authorList>
    </citation>
    <scope>NUCLEOTIDE SEQUENCE [LARGE SCALE GENOMIC DNA]</scope>
    <source>
        <strain evidence="6 7">DFL-43</strain>
    </source>
</reference>
<dbReference type="PROSITE" id="PS50931">
    <property type="entry name" value="HTH_LYSR"/>
    <property type="match status" value="1"/>
</dbReference>
<keyword evidence="3" id="KW-0238">DNA-binding</keyword>
<dbReference type="PANTHER" id="PTHR30126">
    <property type="entry name" value="HTH-TYPE TRANSCRIPTIONAL REGULATOR"/>
    <property type="match status" value="1"/>
</dbReference>
<dbReference type="FunFam" id="1.10.10.10:FF:000001">
    <property type="entry name" value="LysR family transcriptional regulator"/>
    <property type="match status" value="1"/>
</dbReference>
<accession>A9D356</accession>
<evidence type="ECO:0000256" key="2">
    <source>
        <dbReference type="ARBA" id="ARBA00023015"/>
    </source>
</evidence>
<dbReference type="STRING" id="411684.HPDFL43_15132"/>
<dbReference type="SUPFAM" id="SSF46785">
    <property type="entry name" value="Winged helix' DNA-binding domain"/>
    <property type="match status" value="1"/>
</dbReference>
<evidence type="ECO:0000313" key="7">
    <source>
        <dbReference type="Proteomes" id="UP000004291"/>
    </source>
</evidence>
<dbReference type="RefSeq" id="WP_007198783.1">
    <property type="nucleotide sequence ID" value="NZ_CM002917.1"/>
</dbReference>
<evidence type="ECO:0000259" key="5">
    <source>
        <dbReference type="PROSITE" id="PS50931"/>
    </source>
</evidence>
<evidence type="ECO:0000256" key="1">
    <source>
        <dbReference type="ARBA" id="ARBA00009437"/>
    </source>
</evidence>
<gene>
    <name evidence="6" type="ORF">HPDFL43_15132</name>
</gene>
<dbReference type="AlphaFoldDB" id="A9D356"/>
<reference evidence="6 7" key="1">
    <citation type="submission" date="2007-10" db="EMBL/GenBank/DDBJ databases">
        <authorList>
            <person name="Wagner-Dobler I."/>
            <person name="Ferriera S."/>
            <person name="Johnson J."/>
            <person name="Kravitz S."/>
            <person name="Beeson K."/>
            <person name="Sutton G."/>
            <person name="Rogers Y.-H."/>
            <person name="Friedman R."/>
            <person name="Frazier M."/>
            <person name="Venter J.C."/>
        </authorList>
    </citation>
    <scope>NUCLEOTIDE SEQUENCE [LARGE SCALE GENOMIC DNA]</scope>
    <source>
        <strain evidence="6 7">DFL-43</strain>
    </source>
</reference>
<dbReference type="eggNOG" id="COG0583">
    <property type="taxonomic scope" value="Bacteria"/>
</dbReference>
<dbReference type="GO" id="GO:0003700">
    <property type="term" value="F:DNA-binding transcription factor activity"/>
    <property type="evidence" value="ECO:0007669"/>
    <property type="project" value="InterPro"/>
</dbReference>
<sequence>MDAITLDQFTVFLTIIEEGSFAAAARKLGRAQSAITYAVHKLEDQCAVQLFDRTAYRPVLTEQGRALLPRVRRIMEDLGEFRIQAKSMSQGIEAELVLVVETFIHLSMVAPALSAFHVKFPMVQLKIISVRPQDASRQLQEHDADLGLFMLAPKPQTDLESLLVAEMDFLAVAAPDHPLAKLPPHFPKEAMRDHLQIVVSNPKAPDDATIYGVVGVNQWRVSEVRLRYDLIKQGVGWGSMPRPMVEADLARGDLVVLQPAQWDSSNIMPRFKTVVAKHKDRALGPAGTFLMAAMAQELPGDMSAPG</sequence>
<evidence type="ECO:0000256" key="3">
    <source>
        <dbReference type="ARBA" id="ARBA00023125"/>
    </source>
</evidence>
<name>A9D356_HOEPD</name>
<dbReference type="InterPro" id="IPR036388">
    <property type="entry name" value="WH-like_DNA-bd_sf"/>
</dbReference>
<dbReference type="InterPro" id="IPR000847">
    <property type="entry name" value="LysR_HTH_N"/>
</dbReference>
<keyword evidence="4" id="KW-0804">Transcription</keyword>
<dbReference type="CDD" id="cd05466">
    <property type="entry name" value="PBP2_LTTR_substrate"/>
    <property type="match status" value="1"/>
</dbReference>
<keyword evidence="7" id="KW-1185">Reference proteome</keyword>
<dbReference type="Gene3D" id="1.10.10.10">
    <property type="entry name" value="Winged helix-like DNA-binding domain superfamily/Winged helix DNA-binding domain"/>
    <property type="match status" value="1"/>
</dbReference>
<dbReference type="SUPFAM" id="SSF53850">
    <property type="entry name" value="Periplasmic binding protein-like II"/>
    <property type="match status" value="1"/>
</dbReference>
<keyword evidence="2" id="KW-0805">Transcription regulation</keyword>
<dbReference type="InterPro" id="IPR036390">
    <property type="entry name" value="WH_DNA-bd_sf"/>
</dbReference>